<dbReference type="Proteomes" id="UP000305539">
    <property type="component" value="Unassembled WGS sequence"/>
</dbReference>
<protein>
    <submittedName>
        <fullName evidence="3">ImmA/IrrE family metallo-endopeptidase</fullName>
    </submittedName>
</protein>
<comment type="caution">
    <text evidence="3">The sequence shown here is derived from an EMBL/GenBank/DDBJ whole genome shotgun (WGS) entry which is preliminary data.</text>
</comment>
<dbReference type="Gene3D" id="1.10.260.40">
    <property type="entry name" value="lambda repressor-like DNA-binding domains"/>
    <property type="match status" value="1"/>
</dbReference>
<dbReference type="SMART" id="SM00530">
    <property type="entry name" value="HTH_XRE"/>
    <property type="match status" value="1"/>
</dbReference>
<evidence type="ECO:0000256" key="1">
    <source>
        <dbReference type="ARBA" id="ARBA00007227"/>
    </source>
</evidence>
<accession>A0A4U1IDR2</accession>
<dbReference type="CDD" id="cd00093">
    <property type="entry name" value="HTH_XRE"/>
    <property type="match status" value="1"/>
</dbReference>
<dbReference type="InterPro" id="IPR010359">
    <property type="entry name" value="IrrE_HExxH"/>
</dbReference>
<dbReference type="OrthoDB" id="9796786at2"/>
<dbReference type="EMBL" id="SWJE01000002">
    <property type="protein sequence ID" value="TKC91717.1"/>
    <property type="molecule type" value="Genomic_DNA"/>
</dbReference>
<dbReference type="GO" id="GO:0003677">
    <property type="term" value="F:DNA binding"/>
    <property type="evidence" value="ECO:0007669"/>
    <property type="project" value="InterPro"/>
</dbReference>
<dbReference type="AlphaFoldDB" id="A0A4U1IDR2"/>
<dbReference type="Pfam" id="PF06114">
    <property type="entry name" value="Peptidase_M78"/>
    <property type="match status" value="1"/>
</dbReference>
<dbReference type="InterPro" id="IPR010982">
    <property type="entry name" value="Lambda_DNA-bd_dom_sf"/>
</dbReference>
<evidence type="ECO:0000313" key="3">
    <source>
        <dbReference type="EMBL" id="TKC91717.1"/>
    </source>
</evidence>
<dbReference type="Pfam" id="PF01381">
    <property type="entry name" value="HTH_3"/>
    <property type="match status" value="1"/>
</dbReference>
<comment type="similarity">
    <text evidence="1">Belongs to the short-chain fatty acyl-CoA assimilation regulator (ScfR) family.</text>
</comment>
<dbReference type="InterPro" id="IPR052345">
    <property type="entry name" value="Rad_response_metalloprotease"/>
</dbReference>
<dbReference type="InterPro" id="IPR001387">
    <property type="entry name" value="Cro/C1-type_HTH"/>
</dbReference>
<dbReference type="SUPFAM" id="SSF47413">
    <property type="entry name" value="lambda repressor-like DNA-binding domains"/>
    <property type="match status" value="1"/>
</dbReference>
<gene>
    <name evidence="3" type="ORF">FAZ69_04555</name>
</gene>
<dbReference type="PANTHER" id="PTHR43236">
    <property type="entry name" value="ANTITOXIN HIGA1"/>
    <property type="match status" value="1"/>
</dbReference>
<evidence type="ECO:0000259" key="2">
    <source>
        <dbReference type="PROSITE" id="PS50943"/>
    </source>
</evidence>
<feature type="domain" description="HTH cro/C1-type" evidence="2">
    <location>
        <begin position="22"/>
        <end position="69"/>
    </location>
</feature>
<organism evidence="3 4">
    <name type="scientific">Trinickia terrae</name>
    <dbReference type="NCBI Taxonomy" id="2571161"/>
    <lineage>
        <taxon>Bacteria</taxon>
        <taxon>Pseudomonadati</taxon>
        <taxon>Pseudomonadota</taxon>
        <taxon>Betaproteobacteria</taxon>
        <taxon>Burkholderiales</taxon>
        <taxon>Burkholderiaceae</taxon>
        <taxon>Trinickia</taxon>
    </lineage>
</organism>
<name>A0A4U1IDR2_9BURK</name>
<proteinExistence type="inferred from homology"/>
<evidence type="ECO:0000313" key="4">
    <source>
        <dbReference type="Proteomes" id="UP000305539"/>
    </source>
</evidence>
<sequence>MKIDPKEYRTPGQFIGALLETRGWTKRVLAVILGVDDSSINRLVSDKRPVDAAMAIWLEEIFEVPAEEFLDLQKSYDLAKARIAARPDPARATRAQLFGGLPVAEMIKRGWLDADDARDVPRVEAALSKFFKAESPELIEVLPHAAKKTLVHGDPTPPQIAWLYRVKEIASEMLVPKFTQQSGRRAIDRLSELLAAAEEARKVPRILAECGIRFVIVESLASAKIDGVCMWLNEHAPVIGMTMRHDRLDNFWFVLRHELEHVLCGHGKDAIILDAELEGERAGTGDSVSEEERVANGAAADFCVPRKKMDAFIARKAPFFAERDLLGFAKTLNVHPGLIAGQLQHRTGRYDRFRNHLVKIRSIVAPGAMVDGWGDVAPVGP</sequence>
<reference evidence="3 4" key="1">
    <citation type="submission" date="2019-04" db="EMBL/GenBank/DDBJ databases">
        <title>Trinickia sp. 7GSK02, isolated from subtropical forest soil.</title>
        <authorList>
            <person name="Gao Z.-H."/>
            <person name="Qiu L.-H."/>
        </authorList>
    </citation>
    <scope>NUCLEOTIDE SEQUENCE [LARGE SCALE GENOMIC DNA]</scope>
    <source>
        <strain evidence="3 4">7GSK02</strain>
    </source>
</reference>
<dbReference type="PANTHER" id="PTHR43236:SF2">
    <property type="entry name" value="BLL0069 PROTEIN"/>
    <property type="match status" value="1"/>
</dbReference>
<dbReference type="RefSeq" id="WP_059709616.1">
    <property type="nucleotide sequence ID" value="NZ_SWJE01000002.1"/>
</dbReference>
<dbReference type="PROSITE" id="PS50943">
    <property type="entry name" value="HTH_CROC1"/>
    <property type="match status" value="1"/>
</dbReference>
<keyword evidence="4" id="KW-1185">Reference proteome</keyword>